<name>A0AA41VH98_PAPNU</name>
<evidence type="ECO:0000313" key="3">
    <source>
        <dbReference type="EMBL" id="MCL7041252.1"/>
    </source>
</evidence>
<dbReference type="Proteomes" id="UP001177140">
    <property type="component" value="Unassembled WGS sequence"/>
</dbReference>
<proteinExistence type="predicted"/>
<dbReference type="InterPro" id="IPR013187">
    <property type="entry name" value="F-box-assoc_dom_typ3"/>
</dbReference>
<feature type="domain" description="F-box" evidence="2">
    <location>
        <begin position="241"/>
        <end position="280"/>
    </location>
</feature>
<dbReference type="SUPFAM" id="SSF81383">
    <property type="entry name" value="F-box domain"/>
    <property type="match status" value="1"/>
</dbReference>
<dbReference type="SMART" id="SM00256">
    <property type="entry name" value="FBOX"/>
    <property type="match status" value="1"/>
</dbReference>
<gene>
    <name evidence="3" type="ORF">MKW94_019109</name>
</gene>
<dbReference type="EMBL" id="JAJJMA010221685">
    <property type="protein sequence ID" value="MCL7041252.1"/>
    <property type="molecule type" value="Genomic_DNA"/>
</dbReference>
<dbReference type="InterPro" id="IPR001810">
    <property type="entry name" value="F-box_dom"/>
</dbReference>
<sequence>MFKAIGDSVANPEVGYLFSYDRKTKASEMCRCSKDDILYSSGGRSVKRRRTREEEEEEISNSWSSSSTRTRRREETNSRSRPDDTTYGHVSSNRRKRRREERNNSDFLYSSRRKTTDDDEDNNHSRSSYRSRRKTRREDRNCSSRRDISYGHRSSNRKAGDSSTKTTRRRVDSSSKRNICRHDSPNYCSHPSVIAEEEEEEEDIDFPVGSTKCEDVSCKLCQDETNAAETRTPVGSFPCFVDDGLVAEILTRLPVKSLLRFKSVCKSWRSLITQDPHFTHLQLTRSESRPKLLCIAPLRQEMDGETLPQRILSANLSFRTTTPSSGEGEVPQVVFHKVKKTTDDSWFHYDYVLGPVNGLVCFIDWETAAARIYNLGTREESPWIKSTLLAEEKDKFESEDNPVEIVSNHDPIYQMGFDPEKKEQKVFCFWRLSARDDPIASSYLSWEALTVGRDTKWRRISVVPDENNLIKIKEVLPPHFPAESPKTPASANGTIYWRNKRMSREYDLRNPKGVFEDYAPAEPDVIIALDVGSEKYRVIPIPSFILDEPREKMLNRPVAMLVLGGLVTLVYQMSRYVLKLWMLDDDGAEKKQENCRGKGSCNWSAETITLPYNLDTRFCNFHGVPTRPDIILISGYGEIGGSEHPKVDWLYSYDRNAKTTKLLVDMDRSFSLPLHHNRSLFTTFTESLIPVQPAASTRQSELYF</sequence>
<reference evidence="3" key="1">
    <citation type="submission" date="2022-03" db="EMBL/GenBank/DDBJ databases">
        <title>A functionally conserved STORR gene fusion in Papaver species that diverged 16.8 million years ago.</title>
        <authorList>
            <person name="Catania T."/>
        </authorList>
    </citation>
    <scope>NUCLEOTIDE SEQUENCE</scope>
    <source>
        <strain evidence="3">S-191538</strain>
    </source>
</reference>
<feature type="compositionally biased region" description="Basic and acidic residues" evidence="1">
    <location>
        <begin position="72"/>
        <end position="86"/>
    </location>
</feature>
<feature type="compositionally biased region" description="Basic and acidic residues" evidence="1">
    <location>
        <begin position="136"/>
        <end position="150"/>
    </location>
</feature>
<dbReference type="Pfam" id="PF00646">
    <property type="entry name" value="F-box"/>
    <property type="match status" value="1"/>
</dbReference>
<dbReference type="Pfam" id="PF08268">
    <property type="entry name" value="FBA_3"/>
    <property type="match status" value="1"/>
</dbReference>
<keyword evidence="4" id="KW-1185">Reference proteome</keyword>
<evidence type="ECO:0000256" key="1">
    <source>
        <dbReference type="SAM" id="MobiDB-lite"/>
    </source>
</evidence>
<dbReference type="PANTHER" id="PTHR31111">
    <property type="entry name" value="BNAA05G37150D PROTEIN-RELATED"/>
    <property type="match status" value="1"/>
</dbReference>
<dbReference type="AlphaFoldDB" id="A0AA41VH98"/>
<comment type="caution">
    <text evidence="3">The sequence shown here is derived from an EMBL/GenBank/DDBJ whole genome shotgun (WGS) entry which is preliminary data.</text>
</comment>
<dbReference type="CDD" id="cd22157">
    <property type="entry name" value="F-box_AtFBW1-like"/>
    <property type="match status" value="1"/>
</dbReference>
<feature type="compositionally biased region" description="Basic and acidic residues" evidence="1">
    <location>
        <begin position="169"/>
        <end position="178"/>
    </location>
</feature>
<accession>A0AA41VH98</accession>
<dbReference type="PANTHER" id="PTHR31111:SF136">
    <property type="entry name" value="F-BOX ASSOCIATED DOMAIN-CONTAINING PROTEIN"/>
    <property type="match status" value="1"/>
</dbReference>
<evidence type="ECO:0000313" key="4">
    <source>
        <dbReference type="Proteomes" id="UP001177140"/>
    </source>
</evidence>
<protein>
    <recommendedName>
        <fullName evidence="2">F-box domain-containing protein</fullName>
    </recommendedName>
</protein>
<dbReference type="Gene3D" id="1.20.1280.50">
    <property type="match status" value="1"/>
</dbReference>
<dbReference type="InterPro" id="IPR036047">
    <property type="entry name" value="F-box-like_dom_sf"/>
</dbReference>
<evidence type="ECO:0000259" key="2">
    <source>
        <dbReference type="SMART" id="SM00256"/>
    </source>
</evidence>
<organism evidence="3 4">
    <name type="scientific">Papaver nudicaule</name>
    <name type="common">Iceland poppy</name>
    <dbReference type="NCBI Taxonomy" id="74823"/>
    <lineage>
        <taxon>Eukaryota</taxon>
        <taxon>Viridiplantae</taxon>
        <taxon>Streptophyta</taxon>
        <taxon>Embryophyta</taxon>
        <taxon>Tracheophyta</taxon>
        <taxon>Spermatophyta</taxon>
        <taxon>Magnoliopsida</taxon>
        <taxon>Ranunculales</taxon>
        <taxon>Papaveraceae</taxon>
        <taxon>Papaveroideae</taxon>
        <taxon>Papaver</taxon>
    </lineage>
</organism>
<feature type="region of interest" description="Disordered" evidence="1">
    <location>
        <begin position="37"/>
        <end position="178"/>
    </location>
</feature>